<evidence type="ECO:0000256" key="2">
    <source>
        <dbReference type="ARBA" id="ARBA00023125"/>
    </source>
</evidence>
<evidence type="ECO:0000259" key="5">
    <source>
        <dbReference type="PROSITE" id="PS51063"/>
    </source>
</evidence>
<proteinExistence type="predicted"/>
<dbReference type="Pfam" id="PF13545">
    <property type="entry name" value="HTH_Crp_2"/>
    <property type="match status" value="1"/>
</dbReference>
<dbReference type="PROSITE" id="PS51063">
    <property type="entry name" value="HTH_CRP_2"/>
    <property type="match status" value="1"/>
</dbReference>
<dbReference type="CDD" id="cd00038">
    <property type="entry name" value="CAP_ED"/>
    <property type="match status" value="1"/>
</dbReference>
<dbReference type="InterPro" id="IPR036390">
    <property type="entry name" value="WH_DNA-bd_sf"/>
</dbReference>
<dbReference type="AlphaFoldDB" id="A0A645C399"/>
<gene>
    <name evidence="6" type="ORF">SDC9_119072</name>
</gene>
<dbReference type="Gene3D" id="2.60.120.10">
    <property type="entry name" value="Jelly Rolls"/>
    <property type="match status" value="1"/>
</dbReference>
<dbReference type="SMART" id="SM00100">
    <property type="entry name" value="cNMP"/>
    <property type="match status" value="1"/>
</dbReference>
<dbReference type="SUPFAM" id="SSF51206">
    <property type="entry name" value="cAMP-binding domain-like"/>
    <property type="match status" value="1"/>
</dbReference>
<evidence type="ECO:0000259" key="4">
    <source>
        <dbReference type="PROSITE" id="PS50042"/>
    </source>
</evidence>
<protein>
    <submittedName>
        <fullName evidence="6">Uncharacterized protein</fullName>
    </submittedName>
</protein>
<dbReference type="InterPro" id="IPR012318">
    <property type="entry name" value="HTH_CRP"/>
</dbReference>
<dbReference type="Pfam" id="PF00027">
    <property type="entry name" value="cNMP_binding"/>
    <property type="match status" value="1"/>
</dbReference>
<dbReference type="InterPro" id="IPR018490">
    <property type="entry name" value="cNMP-bd_dom_sf"/>
</dbReference>
<dbReference type="PROSITE" id="PS50042">
    <property type="entry name" value="CNMP_BINDING_3"/>
    <property type="match status" value="1"/>
</dbReference>
<reference evidence="6" key="1">
    <citation type="submission" date="2019-08" db="EMBL/GenBank/DDBJ databases">
        <authorList>
            <person name="Kucharzyk K."/>
            <person name="Murdoch R.W."/>
            <person name="Higgins S."/>
            <person name="Loffler F."/>
        </authorList>
    </citation>
    <scope>NUCLEOTIDE SEQUENCE</scope>
</reference>
<evidence type="ECO:0000256" key="3">
    <source>
        <dbReference type="ARBA" id="ARBA00023163"/>
    </source>
</evidence>
<keyword evidence="3" id="KW-0804">Transcription</keyword>
<dbReference type="GO" id="GO:0006355">
    <property type="term" value="P:regulation of DNA-templated transcription"/>
    <property type="evidence" value="ECO:0007669"/>
    <property type="project" value="InterPro"/>
</dbReference>
<sequence>MQDFFPILKKSPLFGGLKEDEIHTVLNCLNAQKKSYPKGSFILHLGEHAESIGLLLRGRAHVVQEDFWGNRNLVTELTAGQVFAESYACTPGSILQVGVLAAELCEVLFLDAQRLLTLCASGCAFHTRLIHNLVNILAQKNLLMNEKLAHMGQRTTRQKLLSYLSAEAQRHGGAEFDVPFNRQQLADYLSVDRSAMSAELCKMRNEGLLQFRRSHFVLVDG</sequence>
<dbReference type="InterPro" id="IPR014710">
    <property type="entry name" value="RmlC-like_jellyroll"/>
</dbReference>
<feature type="domain" description="HTH crp-type" evidence="5">
    <location>
        <begin position="154"/>
        <end position="221"/>
    </location>
</feature>
<dbReference type="SUPFAM" id="SSF46785">
    <property type="entry name" value="Winged helix' DNA-binding domain"/>
    <property type="match status" value="1"/>
</dbReference>
<organism evidence="6">
    <name type="scientific">bioreactor metagenome</name>
    <dbReference type="NCBI Taxonomy" id="1076179"/>
    <lineage>
        <taxon>unclassified sequences</taxon>
        <taxon>metagenomes</taxon>
        <taxon>ecological metagenomes</taxon>
    </lineage>
</organism>
<comment type="caution">
    <text evidence="6">The sequence shown here is derived from an EMBL/GenBank/DDBJ whole genome shotgun (WGS) entry which is preliminary data.</text>
</comment>
<dbReference type="GO" id="GO:0003677">
    <property type="term" value="F:DNA binding"/>
    <property type="evidence" value="ECO:0007669"/>
    <property type="project" value="UniProtKB-KW"/>
</dbReference>
<evidence type="ECO:0000256" key="1">
    <source>
        <dbReference type="ARBA" id="ARBA00023015"/>
    </source>
</evidence>
<accession>A0A645C399</accession>
<keyword evidence="2" id="KW-0238">DNA-binding</keyword>
<evidence type="ECO:0000313" key="6">
    <source>
        <dbReference type="EMBL" id="MPM72099.1"/>
    </source>
</evidence>
<feature type="domain" description="Cyclic nucleotide-binding" evidence="4">
    <location>
        <begin position="13"/>
        <end position="118"/>
    </location>
</feature>
<keyword evidence="1" id="KW-0805">Transcription regulation</keyword>
<dbReference type="InterPro" id="IPR000595">
    <property type="entry name" value="cNMP-bd_dom"/>
</dbReference>
<name>A0A645C399_9ZZZZ</name>
<dbReference type="EMBL" id="VSSQ01024529">
    <property type="protein sequence ID" value="MPM72099.1"/>
    <property type="molecule type" value="Genomic_DNA"/>
</dbReference>